<dbReference type="SUPFAM" id="SSF53448">
    <property type="entry name" value="Nucleotide-diphospho-sugar transferases"/>
    <property type="match status" value="1"/>
</dbReference>
<evidence type="ECO:0000256" key="2">
    <source>
        <dbReference type="ARBA" id="ARBA00022676"/>
    </source>
</evidence>
<dbReference type="KEGG" id="sse:Ssed_2381"/>
<keyword evidence="4 7" id="KW-0812">Transmembrane</keyword>
<dbReference type="STRING" id="425104.Ssed_2381"/>
<dbReference type="Pfam" id="PF00535">
    <property type="entry name" value="Glycos_transf_2"/>
    <property type="match status" value="1"/>
</dbReference>
<name>A8FVW7_SHESH</name>
<sequence length="313" mass="36096">MQKISFIAPCYNEEENISEFYKRVKSVAREFDDFEFEFVIVNDGSHDESETILDKLADIEPRLVVIHLAQNMGHQTALFAGIEAADGDINITLDIDLQDPPEMLAKFLEKIEQGYEIVHAQRSVRNGETVFKILTAKFFYKFIKLVSKLDLIDNSGDFRAFTKPVRIIISQFREKHKFLRGLFVLVGFAQTSIKYERHERLAGETKYTLAKMIRLAVDATLNFSHFPIHLMFVVSSLMWSLSLLYLFAAVLAKFVFGTAIQGWTSIVFLQVFFAGVLLFFIALLGAYIGRIYEQGQDRPLYWIRKVRNYKGDK</sequence>
<keyword evidence="3 9" id="KW-0808">Transferase</keyword>
<dbReference type="OrthoDB" id="9811884at2"/>
<dbReference type="HOGENOM" id="CLU_033536_0_1_6"/>
<dbReference type="GO" id="GO:0016757">
    <property type="term" value="F:glycosyltransferase activity"/>
    <property type="evidence" value="ECO:0007669"/>
    <property type="project" value="UniProtKB-KW"/>
</dbReference>
<protein>
    <submittedName>
        <fullName evidence="9">Glycosyltransferase, group 2 family protein</fullName>
    </submittedName>
</protein>
<keyword evidence="10" id="KW-1185">Reference proteome</keyword>
<evidence type="ECO:0000256" key="1">
    <source>
        <dbReference type="ARBA" id="ARBA00004141"/>
    </source>
</evidence>
<dbReference type="RefSeq" id="WP_012142725.1">
    <property type="nucleotide sequence ID" value="NC_009831.1"/>
</dbReference>
<dbReference type="InterPro" id="IPR029044">
    <property type="entry name" value="Nucleotide-diphossugar_trans"/>
</dbReference>
<dbReference type="PANTHER" id="PTHR48090">
    <property type="entry name" value="UNDECAPRENYL-PHOSPHATE 4-DEOXY-4-FORMAMIDO-L-ARABINOSE TRANSFERASE-RELATED"/>
    <property type="match status" value="1"/>
</dbReference>
<dbReference type="GO" id="GO:0005886">
    <property type="term" value="C:plasma membrane"/>
    <property type="evidence" value="ECO:0007669"/>
    <property type="project" value="TreeGrafter"/>
</dbReference>
<dbReference type="Gene3D" id="3.90.550.10">
    <property type="entry name" value="Spore Coat Polysaccharide Biosynthesis Protein SpsA, Chain A"/>
    <property type="match status" value="1"/>
</dbReference>
<evidence type="ECO:0000259" key="8">
    <source>
        <dbReference type="Pfam" id="PF00535"/>
    </source>
</evidence>
<keyword evidence="2" id="KW-0328">Glycosyltransferase</keyword>
<accession>A8FVW7</accession>
<dbReference type="PANTHER" id="PTHR48090:SF1">
    <property type="entry name" value="PROPHAGE BACTOPRENOL GLUCOSYL TRANSFERASE HOMOLOG"/>
    <property type="match status" value="1"/>
</dbReference>
<dbReference type="InterPro" id="IPR050256">
    <property type="entry name" value="Glycosyltransferase_2"/>
</dbReference>
<evidence type="ECO:0000256" key="6">
    <source>
        <dbReference type="ARBA" id="ARBA00023136"/>
    </source>
</evidence>
<dbReference type="Proteomes" id="UP000002015">
    <property type="component" value="Chromosome"/>
</dbReference>
<dbReference type="CDD" id="cd04187">
    <property type="entry name" value="DPM1_like_bac"/>
    <property type="match status" value="1"/>
</dbReference>
<reference evidence="9 10" key="1">
    <citation type="submission" date="2007-08" db="EMBL/GenBank/DDBJ databases">
        <title>Complete sequence of Shewanella sediminis HAW-EB3.</title>
        <authorList>
            <consortium name="US DOE Joint Genome Institute"/>
            <person name="Copeland A."/>
            <person name="Lucas S."/>
            <person name="Lapidus A."/>
            <person name="Barry K."/>
            <person name="Glavina del Rio T."/>
            <person name="Dalin E."/>
            <person name="Tice H."/>
            <person name="Pitluck S."/>
            <person name="Chertkov O."/>
            <person name="Brettin T."/>
            <person name="Bruce D."/>
            <person name="Detter J.C."/>
            <person name="Han C."/>
            <person name="Schmutz J."/>
            <person name="Larimer F."/>
            <person name="Land M."/>
            <person name="Hauser L."/>
            <person name="Kyrpides N."/>
            <person name="Kim E."/>
            <person name="Zhao J.-S."/>
            <person name="Richardson P."/>
        </authorList>
    </citation>
    <scope>NUCLEOTIDE SEQUENCE [LARGE SCALE GENOMIC DNA]</scope>
    <source>
        <strain evidence="9 10">HAW-EB3</strain>
    </source>
</reference>
<evidence type="ECO:0000313" key="9">
    <source>
        <dbReference type="EMBL" id="ABV36990.1"/>
    </source>
</evidence>
<dbReference type="CAZy" id="GT2">
    <property type="family name" value="Glycosyltransferase Family 2"/>
</dbReference>
<evidence type="ECO:0000256" key="7">
    <source>
        <dbReference type="SAM" id="Phobius"/>
    </source>
</evidence>
<keyword evidence="6 7" id="KW-0472">Membrane</keyword>
<evidence type="ECO:0000256" key="3">
    <source>
        <dbReference type="ARBA" id="ARBA00022679"/>
    </source>
</evidence>
<feature type="domain" description="Glycosyltransferase 2-like" evidence="8">
    <location>
        <begin position="5"/>
        <end position="163"/>
    </location>
</feature>
<evidence type="ECO:0000256" key="5">
    <source>
        <dbReference type="ARBA" id="ARBA00022989"/>
    </source>
</evidence>
<dbReference type="AlphaFoldDB" id="A8FVW7"/>
<feature type="transmembrane region" description="Helical" evidence="7">
    <location>
        <begin position="262"/>
        <end position="288"/>
    </location>
</feature>
<comment type="subcellular location">
    <subcellularLocation>
        <location evidence="1">Membrane</location>
        <topology evidence="1">Multi-pass membrane protein</topology>
    </subcellularLocation>
</comment>
<evidence type="ECO:0000313" key="10">
    <source>
        <dbReference type="Proteomes" id="UP000002015"/>
    </source>
</evidence>
<evidence type="ECO:0000256" key="4">
    <source>
        <dbReference type="ARBA" id="ARBA00022692"/>
    </source>
</evidence>
<dbReference type="eggNOG" id="COG0463">
    <property type="taxonomic scope" value="Bacteria"/>
</dbReference>
<organism evidence="9 10">
    <name type="scientific">Shewanella sediminis (strain HAW-EB3)</name>
    <dbReference type="NCBI Taxonomy" id="425104"/>
    <lineage>
        <taxon>Bacteria</taxon>
        <taxon>Pseudomonadati</taxon>
        <taxon>Pseudomonadota</taxon>
        <taxon>Gammaproteobacteria</taxon>
        <taxon>Alteromonadales</taxon>
        <taxon>Shewanellaceae</taxon>
        <taxon>Shewanella</taxon>
    </lineage>
</organism>
<dbReference type="InterPro" id="IPR001173">
    <property type="entry name" value="Glyco_trans_2-like"/>
</dbReference>
<proteinExistence type="predicted"/>
<feature type="transmembrane region" description="Helical" evidence="7">
    <location>
        <begin position="230"/>
        <end position="256"/>
    </location>
</feature>
<dbReference type="EMBL" id="CP000821">
    <property type="protein sequence ID" value="ABV36990.1"/>
    <property type="molecule type" value="Genomic_DNA"/>
</dbReference>
<keyword evidence="5 7" id="KW-1133">Transmembrane helix</keyword>
<gene>
    <name evidence="9" type="ordered locus">Ssed_2381</name>
</gene>